<gene>
    <name evidence="2" type="ORF">X474_18805</name>
</gene>
<sequence>MHNLFVFTGGPGSGKTTVITGLHELNFQYADEVGRKVIQRQVEQNGSALPWLDKGLFRDEMIREEIRNYNRYQRSKQPVFFDRGIVDSYGYSKLEKLMIPDELVHYCQKLRYNKKIFVFPPWKKIFINDTERKQNFPEAVATYNEMVKAYELFGYSLFEVPKTSVSKRIKFILSAISND</sequence>
<dbReference type="OrthoDB" id="5638848at2"/>
<dbReference type="PATRIC" id="fig|1429043.3.peg.3982"/>
<dbReference type="Pfam" id="PF13521">
    <property type="entry name" value="AAA_28"/>
    <property type="match status" value="1"/>
</dbReference>
<dbReference type="Gene3D" id="3.40.50.300">
    <property type="entry name" value="P-loop containing nucleotide triphosphate hydrolases"/>
    <property type="match status" value="1"/>
</dbReference>
<organism evidence="2 3">
    <name type="scientific">Dethiosulfatarculus sandiegensis</name>
    <dbReference type="NCBI Taxonomy" id="1429043"/>
    <lineage>
        <taxon>Bacteria</taxon>
        <taxon>Pseudomonadati</taxon>
        <taxon>Thermodesulfobacteriota</taxon>
        <taxon>Desulfarculia</taxon>
        <taxon>Desulfarculales</taxon>
        <taxon>Desulfarculaceae</taxon>
        <taxon>Dethiosulfatarculus</taxon>
    </lineage>
</organism>
<dbReference type="GO" id="GO:0005524">
    <property type="term" value="F:ATP binding"/>
    <property type="evidence" value="ECO:0007669"/>
    <property type="project" value="UniProtKB-KW"/>
</dbReference>
<evidence type="ECO:0000313" key="3">
    <source>
        <dbReference type="Proteomes" id="UP000032233"/>
    </source>
</evidence>
<reference evidence="2 3" key="1">
    <citation type="submission" date="2013-11" db="EMBL/GenBank/DDBJ databases">
        <title>Metagenomic analysis of a methanogenic consortium involved in long chain n-alkane degradation.</title>
        <authorList>
            <person name="Davidova I.A."/>
            <person name="Callaghan A.V."/>
            <person name="Wawrik B."/>
            <person name="Pruitt S."/>
            <person name="Marks C."/>
            <person name="Duncan K.E."/>
            <person name="Suflita J.M."/>
        </authorList>
    </citation>
    <scope>NUCLEOTIDE SEQUENCE [LARGE SCALE GENOMIC DNA]</scope>
    <source>
        <strain evidence="2 3">SPR</strain>
    </source>
</reference>
<dbReference type="SUPFAM" id="SSF52540">
    <property type="entry name" value="P-loop containing nucleoside triphosphate hydrolases"/>
    <property type="match status" value="1"/>
</dbReference>
<dbReference type="RefSeq" id="WP_044350575.1">
    <property type="nucleotide sequence ID" value="NZ_AZAC01000030.1"/>
</dbReference>
<keyword evidence="3" id="KW-1185">Reference proteome</keyword>
<proteinExistence type="predicted"/>
<dbReference type="InterPro" id="IPR038727">
    <property type="entry name" value="NadR/Ttd14_AAA_dom"/>
</dbReference>
<dbReference type="STRING" id="1429043.X474_18805"/>
<dbReference type="Proteomes" id="UP000032233">
    <property type="component" value="Unassembled WGS sequence"/>
</dbReference>
<evidence type="ECO:0000259" key="1">
    <source>
        <dbReference type="Pfam" id="PF13521"/>
    </source>
</evidence>
<dbReference type="EMBL" id="AZAC01000030">
    <property type="protein sequence ID" value="KIX12511.1"/>
    <property type="molecule type" value="Genomic_DNA"/>
</dbReference>
<keyword evidence="2" id="KW-0547">Nucleotide-binding</keyword>
<feature type="domain" description="NadR/Ttd14 AAA" evidence="1">
    <location>
        <begin position="5"/>
        <end position="168"/>
    </location>
</feature>
<dbReference type="InterPro" id="IPR027417">
    <property type="entry name" value="P-loop_NTPase"/>
</dbReference>
<dbReference type="InParanoid" id="A0A0D2JA25"/>
<accession>A0A0D2JA25</accession>
<name>A0A0D2JA25_9BACT</name>
<dbReference type="AlphaFoldDB" id="A0A0D2JA25"/>
<comment type="caution">
    <text evidence="2">The sequence shown here is derived from an EMBL/GenBank/DDBJ whole genome shotgun (WGS) entry which is preliminary data.</text>
</comment>
<keyword evidence="2" id="KW-0067">ATP-binding</keyword>
<evidence type="ECO:0000313" key="2">
    <source>
        <dbReference type="EMBL" id="KIX12511.1"/>
    </source>
</evidence>
<protein>
    <submittedName>
        <fullName evidence="2">ATP-binding protein</fullName>
    </submittedName>
</protein>